<protein>
    <submittedName>
        <fullName evidence="1">Uncharacterized protein</fullName>
    </submittedName>
</protein>
<proteinExistence type="predicted"/>
<evidence type="ECO:0000313" key="1">
    <source>
        <dbReference type="EMBL" id="GAA3090998.1"/>
    </source>
</evidence>
<gene>
    <name evidence="1" type="ORF">GCM10010449_13450</name>
</gene>
<comment type="caution">
    <text evidence="1">The sequence shown here is derived from an EMBL/GenBank/DDBJ whole genome shotgun (WGS) entry which is preliminary data.</text>
</comment>
<organism evidence="1 2">
    <name type="scientific">Streptomyces rectiviolaceus</name>
    <dbReference type="NCBI Taxonomy" id="332591"/>
    <lineage>
        <taxon>Bacteria</taxon>
        <taxon>Bacillati</taxon>
        <taxon>Actinomycetota</taxon>
        <taxon>Actinomycetes</taxon>
        <taxon>Kitasatosporales</taxon>
        <taxon>Streptomycetaceae</taxon>
        <taxon>Streptomyces</taxon>
    </lineage>
</organism>
<evidence type="ECO:0000313" key="2">
    <source>
        <dbReference type="Proteomes" id="UP001501637"/>
    </source>
</evidence>
<reference evidence="2" key="1">
    <citation type="journal article" date="2019" name="Int. J. Syst. Evol. Microbiol.">
        <title>The Global Catalogue of Microorganisms (GCM) 10K type strain sequencing project: providing services to taxonomists for standard genome sequencing and annotation.</title>
        <authorList>
            <consortium name="The Broad Institute Genomics Platform"/>
            <consortium name="The Broad Institute Genome Sequencing Center for Infectious Disease"/>
            <person name="Wu L."/>
            <person name="Ma J."/>
        </authorList>
    </citation>
    <scope>NUCLEOTIDE SEQUENCE [LARGE SCALE GENOMIC DNA]</scope>
    <source>
        <strain evidence="2">JCM 9092</strain>
    </source>
</reference>
<accession>A0ABP6M982</accession>
<sequence>MSTTMCSTSSIDPDRAEAGMSTARMMLADRAATPAVPPAAWRKRRRLNAGMELYL</sequence>
<keyword evidence="2" id="KW-1185">Reference proteome</keyword>
<dbReference type="EMBL" id="BAAAUG010000022">
    <property type="protein sequence ID" value="GAA3090998.1"/>
    <property type="molecule type" value="Genomic_DNA"/>
</dbReference>
<name>A0ABP6M982_9ACTN</name>
<dbReference type="Proteomes" id="UP001501637">
    <property type="component" value="Unassembled WGS sequence"/>
</dbReference>